<dbReference type="GeneID" id="77187880"/>
<keyword evidence="1" id="KW-1133">Transmembrane helix</keyword>
<dbReference type="Proteomes" id="UP001163283">
    <property type="component" value="Chromosome"/>
</dbReference>
<evidence type="ECO:0000313" key="2">
    <source>
        <dbReference type="EMBL" id="UZA51047.1"/>
    </source>
</evidence>
<feature type="transmembrane region" description="Helical" evidence="1">
    <location>
        <begin position="67"/>
        <end position="84"/>
    </location>
</feature>
<dbReference type="RefSeq" id="WP_162860424.1">
    <property type="nucleotide sequence ID" value="NZ_CP030241.1"/>
</dbReference>
<feature type="transmembrane region" description="Helical" evidence="1">
    <location>
        <begin position="43"/>
        <end position="61"/>
    </location>
</feature>
<gene>
    <name evidence="2" type="ORF">LP129_11155</name>
</gene>
<evidence type="ECO:0000256" key="1">
    <source>
        <dbReference type="SAM" id="Phobius"/>
    </source>
</evidence>
<evidence type="ECO:0008006" key="4">
    <source>
        <dbReference type="Google" id="ProtNLM"/>
    </source>
</evidence>
<dbReference type="EMBL" id="CP087781">
    <property type="protein sequence ID" value="UZA51047.1"/>
    <property type="molecule type" value="Genomic_DNA"/>
</dbReference>
<keyword evidence="1" id="KW-0812">Transmembrane</keyword>
<protein>
    <recommendedName>
        <fullName evidence="4">YcxB-like protein domain-containing protein</fullName>
    </recommendedName>
</protein>
<name>A0AAX3ETX7_MORBO</name>
<keyword evidence="1" id="KW-0472">Membrane</keyword>
<reference evidence="2 3" key="1">
    <citation type="journal article" date="2022" name="BMC Microbiol.">
        <title>Whole genome sequencing of Moraxella bovis strains from North America reveals two genotypes with different genetic determinants.</title>
        <authorList>
            <person name="Wynn E.L."/>
            <person name="Hille M.M."/>
            <person name="Loy J.D."/>
            <person name="Schuller G."/>
            <person name="Kuhn K.L."/>
            <person name="Dickey A.M."/>
            <person name="Bono J.L."/>
            <person name="Clawson M.L."/>
        </authorList>
    </citation>
    <scope>NUCLEOTIDE SEQUENCE [LARGE SCALE GENOMIC DNA]</scope>
    <source>
        <strain evidence="2 3">SAM57978</strain>
    </source>
</reference>
<accession>A0AAX3ETX7</accession>
<proteinExistence type="predicted"/>
<dbReference type="AlphaFoldDB" id="A0AAX3ETX7"/>
<organism evidence="2 3">
    <name type="scientific">Moraxella bovis</name>
    <dbReference type="NCBI Taxonomy" id="476"/>
    <lineage>
        <taxon>Bacteria</taxon>
        <taxon>Pseudomonadati</taxon>
        <taxon>Pseudomonadota</taxon>
        <taxon>Gammaproteobacteria</taxon>
        <taxon>Moraxellales</taxon>
        <taxon>Moraxellaceae</taxon>
        <taxon>Moraxella</taxon>
    </lineage>
</organism>
<evidence type="ECO:0000313" key="3">
    <source>
        <dbReference type="Proteomes" id="UP001163283"/>
    </source>
</evidence>
<sequence length="182" mass="21494">MASLKMANLNKNSQMQSFVFKDKTFDFPIEVYPYFLDKVSMKAFIVIMILTALAMIFISIITENTFGIWLFAFVSVALLIISYAHKKPRFIIEKNKLILVEHGFIKPKELYWKDCILYPTFNKSNATGQEIPLLHFLYKNNNGEMERFSWLGLKQIRFNEHHFDKDDTLKFFENIKSLSEKQ</sequence>